<name>A0AC60NSX2_IXOPE</name>
<gene>
    <name evidence="1" type="ORF">HPB47_012679</name>
</gene>
<comment type="caution">
    <text evidence="1">The sequence shown here is derived from an EMBL/GenBank/DDBJ whole genome shotgun (WGS) entry which is preliminary data.</text>
</comment>
<feature type="non-terminal residue" evidence="1">
    <location>
        <position position="1"/>
    </location>
</feature>
<keyword evidence="2" id="KW-1185">Reference proteome</keyword>
<sequence>VHIRRRDKSIEAAYHAVDEYMFYVEEFYSKLSLVTTVTTKRVFLATDEPKVMDEVERKFPEYEVITNKRSSRKAAERSKSTFFDALLDLELLADSDFLVCTMSSGFCRVAYELMQVRHPDASLKTVSLDVEYFFAFVPFPPRKTLDENRPALPHELGWSGKGQLIEAPGKYVAVDEAMKKKFADGFSMGRVQGRATKDALSVFPRFKTTQTYSVADYAAFAAPPSQA</sequence>
<protein>
    <submittedName>
        <fullName evidence="1">Uncharacterized protein</fullName>
    </submittedName>
</protein>
<dbReference type="Proteomes" id="UP000805193">
    <property type="component" value="Unassembled WGS sequence"/>
</dbReference>
<proteinExistence type="predicted"/>
<evidence type="ECO:0000313" key="2">
    <source>
        <dbReference type="Proteomes" id="UP000805193"/>
    </source>
</evidence>
<dbReference type="EMBL" id="JABSTQ010011544">
    <property type="protein sequence ID" value="KAG0410203.1"/>
    <property type="molecule type" value="Genomic_DNA"/>
</dbReference>
<organism evidence="1 2">
    <name type="scientific">Ixodes persulcatus</name>
    <name type="common">Taiga tick</name>
    <dbReference type="NCBI Taxonomy" id="34615"/>
    <lineage>
        <taxon>Eukaryota</taxon>
        <taxon>Metazoa</taxon>
        <taxon>Ecdysozoa</taxon>
        <taxon>Arthropoda</taxon>
        <taxon>Chelicerata</taxon>
        <taxon>Arachnida</taxon>
        <taxon>Acari</taxon>
        <taxon>Parasitiformes</taxon>
        <taxon>Ixodida</taxon>
        <taxon>Ixodoidea</taxon>
        <taxon>Ixodidae</taxon>
        <taxon>Ixodinae</taxon>
        <taxon>Ixodes</taxon>
    </lineage>
</organism>
<accession>A0AC60NSX2</accession>
<reference evidence="1 2" key="1">
    <citation type="journal article" date="2020" name="Cell">
        <title>Large-Scale Comparative Analyses of Tick Genomes Elucidate Their Genetic Diversity and Vector Capacities.</title>
        <authorList>
            <consortium name="Tick Genome and Microbiome Consortium (TIGMIC)"/>
            <person name="Jia N."/>
            <person name="Wang J."/>
            <person name="Shi W."/>
            <person name="Du L."/>
            <person name="Sun Y."/>
            <person name="Zhan W."/>
            <person name="Jiang J.F."/>
            <person name="Wang Q."/>
            <person name="Zhang B."/>
            <person name="Ji P."/>
            <person name="Bell-Sakyi L."/>
            <person name="Cui X.M."/>
            <person name="Yuan T.T."/>
            <person name="Jiang B.G."/>
            <person name="Yang W.F."/>
            <person name="Lam T.T."/>
            <person name="Chang Q.C."/>
            <person name="Ding S.J."/>
            <person name="Wang X.J."/>
            <person name="Zhu J.G."/>
            <person name="Ruan X.D."/>
            <person name="Zhao L."/>
            <person name="Wei J.T."/>
            <person name="Ye R.Z."/>
            <person name="Que T.C."/>
            <person name="Du C.H."/>
            <person name="Zhou Y.H."/>
            <person name="Cheng J.X."/>
            <person name="Dai P.F."/>
            <person name="Guo W.B."/>
            <person name="Han X.H."/>
            <person name="Huang E.J."/>
            <person name="Li L.F."/>
            <person name="Wei W."/>
            <person name="Gao Y.C."/>
            <person name="Liu J.Z."/>
            <person name="Shao H.Z."/>
            <person name="Wang X."/>
            <person name="Wang C.C."/>
            <person name="Yang T.C."/>
            <person name="Huo Q.B."/>
            <person name="Li W."/>
            <person name="Chen H.Y."/>
            <person name="Chen S.E."/>
            <person name="Zhou L.G."/>
            <person name="Ni X.B."/>
            <person name="Tian J.H."/>
            <person name="Sheng Y."/>
            <person name="Liu T."/>
            <person name="Pan Y.S."/>
            <person name="Xia L.Y."/>
            <person name="Li J."/>
            <person name="Zhao F."/>
            <person name="Cao W.C."/>
        </authorList>
    </citation>
    <scope>NUCLEOTIDE SEQUENCE [LARGE SCALE GENOMIC DNA]</scope>
    <source>
        <strain evidence="1">Iper-2018</strain>
    </source>
</reference>
<evidence type="ECO:0000313" key="1">
    <source>
        <dbReference type="EMBL" id="KAG0410203.1"/>
    </source>
</evidence>